<dbReference type="Proteomes" id="UP000187209">
    <property type="component" value="Unassembled WGS sequence"/>
</dbReference>
<gene>
    <name evidence="1" type="ORF">SteCoe_36387</name>
</gene>
<evidence type="ECO:0000313" key="1">
    <source>
        <dbReference type="EMBL" id="OMJ66687.1"/>
    </source>
</evidence>
<accession>A0A1R2AQA1</accession>
<dbReference type="AlphaFoldDB" id="A0A1R2AQA1"/>
<protein>
    <submittedName>
        <fullName evidence="1">Uncharacterized protein</fullName>
    </submittedName>
</protein>
<keyword evidence="2" id="KW-1185">Reference proteome</keyword>
<name>A0A1R2AQA1_9CILI</name>
<organism evidence="1 2">
    <name type="scientific">Stentor coeruleus</name>
    <dbReference type="NCBI Taxonomy" id="5963"/>
    <lineage>
        <taxon>Eukaryota</taxon>
        <taxon>Sar</taxon>
        <taxon>Alveolata</taxon>
        <taxon>Ciliophora</taxon>
        <taxon>Postciliodesmatophora</taxon>
        <taxon>Heterotrichea</taxon>
        <taxon>Heterotrichida</taxon>
        <taxon>Stentoridae</taxon>
        <taxon>Stentor</taxon>
    </lineage>
</organism>
<sequence length="454" mass="53155">MTESFELLKKAIVQNFISFSLPPGLSTSEKDLLDISQRILQSFGIPILDFPYAISEFFVKSWYINLSNHEILPNLVEEMLEIIEIAMFSKSLVFKYLSFLKQILNNYLSEIISYRDINSSLISYASSIVENHRLYSHINGEMLNRHHRVIFEDNFAIILAFTCLNESIESIKRIRPILIYDFENLVDFITKLLDTGIDKLFDKDRPDYIKVFIRGWMIKDLNHLDQLNNYIIETVENKPLFLIPEYDFAPFEQVIHSSVVRKAIDLFVKDTLTKENPPFENEEDGKKMIYEGFNWVSKSGNTFYANLGNFAHGYSSDGYVYIHSNYKEKEGYFSPIFRLLTLLRESFHIYKRLGDNKNKKINSLESSLVGIEEKQKPEDGNRFENFLIPNKGERLYLSGAKFLSCFRSWNLDILEFQERFLEEQSIGKMMDQPSQSFLIQSSGMDWPKCLRILV</sequence>
<comment type="caution">
    <text evidence="1">The sequence shown here is derived from an EMBL/GenBank/DDBJ whole genome shotgun (WGS) entry which is preliminary data.</text>
</comment>
<evidence type="ECO:0000313" key="2">
    <source>
        <dbReference type="Proteomes" id="UP000187209"/>
    </source>
</evidence>
<proteinExistence type="predicted"/>
<reference evidence="1 2" key="1">
    <citation type="submission" date="2016-11" db="EMBL/GenBank/DDBJ databases">
        <title>The macronuclear genome of Stentor coeruleus: a giant cell with tiny introns.</title>
        <authorList>
            <person name="Slabodnick M."/>
            <person name="Ruby J.G."/>
            <person name="Reiff S.B."/>
            <person name="Swart E.C."/>
            <person name="Gosai S."/>
            <person name="Prabakaran S."/>
            <person name="Witkowska E."/>
            <person name="Larue G.E."/>
            <person name="Fisher S."/>
            <person name="Freeman R.M."/>
            <person name="Gunawardena J."/>
            <person name="Chu W."/>
            <person name="Stover N.A."/>
            <person name="Gregory B.D."/>
            <person name="Nowacki M."/>
            <person name="Derisi J."/>
            <person name="Roy S.W."/>
            <person name="Marshall W.F."/>
            <person name="Sood P."/>
        </authorList>
    </citation>
    <scope>NUCLEOTIDE SEQUENCE [LARGE SCALE GENOMIC DNA]</scope>
    <source>
        <strain evidence="1">WM001</strain>
    </source>
</reference>
<dbReference type="EMBL" id="MPUH01001657">
    <property type="protein sequence ID" value="OMJ66687.1"/>
    <property type="molecule type" value="Genomic_DNA"/>
</dbReference>